<dbReference type="Proteomes" id="UP000683360">
    <property type="component" value="Unassembled WGS sequence"/>
</dbReference>
<keyword evidence="1" id="KW-0343">GTPase activation</keyword>
<keyword evidence="2" id="KW-0433">Leucine-rich repeat</keyword>
<dbReference type="GO" id="GO:0048471">
    <property type="term" value="C:perinuclear region of cytoplasm"/>
    <property type="evidence" value="ECO:0007669"/>
    <property type="project" value="TreeGrafter"/>
</dbReference>
<proteinExistence type="predicted"/>
<evidence type="ECO:0000313" key="5">
    <source>
        <dbReference type="Proteomes" id="UP000683360"/>
    </source>
</evidence>
<dbReference type="GO" id="GO:0005634">
    <property type="term" value="C:nucleus"/>
    <property type="evidence" value="ECO:0007669"/>
    <property type="project" value="TreeGrafter"/>
</dbReference>
<dbReference type="SUPFAM" id="SSF69099">
    <property type="entry name" value="Ran-GTPase activating protein 1 (RanGAP1), C-terminal domain"/>
    <property type="match status" value="1"/>
</dbReference>
<keyword evidence="3" id="KW-0677">Repeat</keyword>
<dbReference type="AlphaFoldDB" id="A0A8S3SIB2"/>
<dbReference type="OrthoDB" id="184583at2759"/>
<dbReference type="InterPro" id="IPR001611">
    <property type="entry name" value="Leu-rich_rpt"/>
</dbReference>
<evidence type="ECO:0000256" key="3">
    <source>
        <dbReference type="ARBA" id="ARBA00022737"/>
    </source>
</evidence>
<evidence type="ECO:0000256" key="1">
    <source>
        <dbReference type="ARBA" id="ARBA00022468"/>
    </source>
</evidence>
<dbReference type="EMBL" id="CAJPWZ010001648">
    <property type="protein sequence ID" value="CAG2219973.1"/>
    <property type="molecule type" value="Genomic_DNA"/>
</dbReference>
<dbReference type="SMART" id="SM00368">
    <property type="entry name" value="LRR_RI"/>
    <property type="match status" value="3"/>
</dbReference>
<gene>
    <name evidence="4" type="ORF">MEDL_33489</name>
</gene>
<dbReference type="Pfam" id="PF13516">
    <property type="entry name" value="LRR_6"/>
    <property type="match status" value="1"/>
</dbReference>
<comment type="caution">
    <text evidence="4">The sequence shown here is derived from an EMBL/GenBank/DDBJ whole genome shotgun (WGS) entry which is preliminary data.</text>
</comment>
<dbReference type="GO" id="GO:0031267">
    <property type="term" value="F:small GTPase binding"/>
    <property type="evidence" value="ECO:0007669"/>
    <property type="project" value="TreeGrafter"/>
</dbReference>
<reference evidence="4" key="1">
    <citation type="submission" date="2021-03" db="EMBL/GenBank/DDBJ databases">
        <authorList>
            <person name="Bekaert M."/>
        </authorList>
    </citation>
    <scope>NUCLEOTIDE SEQUENCE</scope>
</reference>
<evidence type="ECO:0000313" key="4">
    <source>
        <dbReference type="EMBL" id="CAG2219973.1"/>
    </source>
</evidence>
<protein>
    <submittedName>
        <fullName evidence="4">RANGAP1</fullName>
    </submittedName>
</protein>
<dbReference type="GO" id="GO:0005829">
    <property type="term" value="C:cytosol"/>
    <property type="evidence" value="ECO:0007669"/>
    <property type="project" value="TreeGrafter"/>
</dbReference>
<sequence>MVFGQTIETEVTNSAINLKARRPNSLDFTNITLKMSSKDLTSVTEQLAKTKVNETYELSFKNKGLKLNSAADVKDIVSEIEKCKTMTALRMEGNTLGVEAAEELSKALAKHPEFQRALWSDMFTGRLKTEIPQALKHLGGAIMSSGAGLVELDLSDNAFGPLGVEGLVELLKSSSCYTLQELRLNNNGLGIGGGRSVVNMMLSQSLLDCHKTSCQAGKPLALKVFVCGRNRQENEGAIALAQAFKAIGTLEEISCHRMDTSSWNHSLKSIVSKYSI</sequence>
<evidence type="ECO:0000256" key="2">
    <source>
        <dbReference type="ARBA" id="ARBA00022614"/>
    </source>
</evidence>
<dbReference type="InterPro" id="IPR032675">
    <property type="entry name" value="LRR_dom_sf"/>
</dbReference>
<dbReference type="GO" id="GO:0007165">
    <property type="term" value="P:signal transduction"/>
    <property type="evidence" value="ECO:0007669"/>
    <property type="project" value="InterPro"/>
</dbReference>
<dbReference type="GO" id="GO:0006913">
    <property type="term" value="P:nucleocytoplasmic transport"/>
    <property type="evidence" value="ECO:0007669"/>
    <property type="project" value="TreeGrafter"/>
</dbReference>
<dbReference type="InterPro" id="IPR027038">
    <property type="entry name" value="RanGap"/>
</dbReference>
<dbReference type="Gene3D" id="3.80.10.10">
    <property type="entry name" value="Ribonuclease Inhibitor"/>
    <property type="match status" value="1"/>
</dbReference>
<dbReference type="InterPro" id="IPR036720">
    <property type="entry name" value="RanGAP1_C_sf"/>
</dbReference>
<keyword evidence="5" id="KW-1185">Reference proteome</keyword>
<accession>A0A8S3SIB2</accession>
<dbReference type="PANTHER" id="PTHR24113:SF12">
    <property type="entry name" value="RAN GTPASE-ACTIVATING PROTEIN 1"/>
    <property type="match status" value="1"/>
</dbReference>
<dbReference type="PANTHER" id="PTHR24113">
    <property type="entry name" value="RAN GTPASE-ACTIVATING PROTEIN 1"/>
    <property type="match status" value="1"/>
</dbReference>
<dbReference type="GO" id="GO:0005096">
    <property type="term" value="F:GTPase activator activity"/>
    <property type="evidence" value="ECO:0007669"/>
    <property type="project" value="UniProtKB-KW"/>
</dbReference>
<name>A0A8S3SIB2_MYTED</name>
<organism evidence="4 5">
    <name type="scientific">Mytilus edulis</name>
    <name type="common">Blue mussel</name>
    <dbReference type="NCBI Taxonomy" id="6550"/>
    <lineage>
        <taxon>Eukaryota</taxon>
        <taxon>Metazoa</taxon>
        <taxon>Spiralia</taxon>
        <taxon>Lophotrochozoa</taxon>
        <taxon>Mollusca</taxon>
        <taxon>Bivalvia</taxon>
        <taxon>Autobranchia</taxon>
        <taxon>Pteriomorphia</taxon>
        <taxon>Mytilida</taxon>
        <taxon>Mytiloidea</taxon>
        <taxon>Mytilidae</taxon>
        <taxon>Mytilinae</taxon>
        <taxon>Mytilus</taxon>
    </lineage>
</organism>